<evidence type="ECO:0000256" key="2">
    <source>
        <dbReference type="SAM" id="MobiDB-lite"/>
    </source>
</evidence>
<evidence type="ECO:0000259" key="3">
    <source>
        <dbReference type="PROSITE" id="PS50158"/>
    </source>
</evidence>
<feature type="region of interest" description="Disordered" evidence="2">
    <location>
        <begin position="69"/>
        <end position="95"/>
    </location>
</feature>
<dbReference type="InterPro" id="IPR036875">
    <property type="entry name" value="Znf_CCHC_sf"/>
</dbReference>
<feature type="region of interest" description="Disordered" evidence="2">
    <location>
        <begin position="130"/>
        <end position="193"/>
    </location>
</feature>
<feature type="region of interest" description="Disordered" evidence="2">
    <location>
        <begin position="898"/>
        <end position="926"/>
    </location>
</feature>
<protein>
    <recommendedName>
        <fullName evidence="3">CCHC-type domain-containing protein</fullName>
    </recommendedName>
</protein>
<dbReference type="PROSITE" id="PS50158">
    <property type="entry name" value="ZF_CCHC"/>
    <property type="match status" value="1"/>
</dbReference>
<dbReference type="GO" id="GO:0003676">
    <property type="term" value="F:nucleic acid binding"/>
    <property type="evidence" value="ECO:0007669"/>
    <property type="project" value="InterPro"/>
</dbReference>
<dbReference type="GO" id="GO:0008270">
    <property type="term" value="F:zinc ion binding"/>
    <property type="evidence" value="ECO:0007669"/>
    <property type="project" value="UniProtKB-KW"/>
</dbReference>
<name>A0A388JRA0_CHABU</name>
<dbReference type="Pfam" id="PF00098">
    <property type="entry name" value="zf-CCHC"/>
    <property type="match status" value="1"/>
</dbReference>
<evidence type="ECO:0000313" key="5">
    <source>
        <dbReference type="Proteomes" id="UP000265515"/>
    </source>
</evidence>
<dbReference type="SUPFAM" id="SSF57756">
    <property type="entry name" value="Retrovirus zinc finger-like domains"/>
    <property type="match status" value="1"/>
</dbReference>
<keyword evidence="1" id="KW-0863">Zinc-finger</keyword>
<sequence>MNNGNMNNDNSNNGGMGGYAGNGNGGRGGLECYQCGKVGHIARDCWSRKGRFSQQEDEVGYFVREMMKEREMEQKKKEKEEQQRLKEAEEKKTELDIARRTEEMKLQLEANIAERWRKQVQEAEQKVKEVQKEVSKQASPKVSPKSKTISKDKKRSSGRTTRKKKSTWRSIDSTTTEETSGDEDNKFEEASDDTDEETRRIVRVIRSKFGEIKVKIKGKILELRRAKRLCQVGGEITFTKIVKMATTTERNKSLLQRMLKQSWAVATLARYTSTKLIGLYRTTGLFGKKTTRNTLKFKIDRVLRRKTGVSVRRKVTVKYPYCSEIVKKEVRRLTESVVERKTTDEAVATFVKRKTRIVNTRNKNAGEIVHNHRRYANTQDVVCMCERFGLAKHDGHVLTRQTDSEDVPKFVRNAKSITRPSISSGAAVLKDSILTTTAHLKGIVGLRRCARALYCLITRFSKKAKFHLNATRSMVGELESTGEPLTGLGCNMAIGRCYDIKEMFSSISHSTVMEAVFELVQHFEEEGGRQVRVAVRGKTCMLLRTNTRTPRYVSVKFQTIMSLVKYDLDHGYMVCGDLVKRQTMGIPMGRTTSPVLATTSCAMAKIRFLLSLGSDRTLMHGWRMVDDISIMVGSKNDERSWERAGQILELFEETYDCKLKLERKDEGANTWSFVGGRMYVLDNPVQLYYTQETKNTTTLRTSGKLKYQTVQDYDSYSDKKAKKAVVFATLKRLWHTSTSKALSISVVAYVVVESILRGYTPEVSLGILAKLAKVILMKKTNYECIQDYMLLPYSNSPVMVYKKYCTNAEWMPKGRPVHWFPVVNGEYADPTSPPQPCAIPRVVKEDFRMACDGVKKFLDVLEQYRHMWQTYRKEEVDERENVLSYMKTIFVEADDMMQEQKKKETEEGEEEDVLGADEPEIYPHTF</sequence>
<dbReference type="Gene3D" id="4.10.60.10">
    <property type="entry name" value="Zinc finger, CCHC-type"/>
    <property type="match status" value="1"/>
</dbReference>
<keyword evidence="1" id="KW-0862">Zinc</keyword>
<gene>
    <name evidence="4" type="ORF">CBR_g4253</name>
</gene>
<keyword evidence="1" id="KW-0479">Metal-binding</keyword>
<dbReference type="SMART" id="SM00343">
    <property type="entry name" value="ZnF_C2HC"/>
    <property type="match status" value="1"/>
</dbReference>
<feature type="compositionally biased region" description="Low complexity" evidence="2">
    <location>
        <begin position="168"/>
        <end position="178"/>
    </location>
</feature>
<feature type="compositionally biased region" description="Acidic residues" evidence="2">
    <location>
        <begin position="906"/>
        <end position="920"/>
    </location>
</feature>
<organism evidence="4 5">
    <name type="scientific">Chara braunii</name>
    <name type="common">Braun's stonewort</name>
    <dbReference type="NCBI Taxonomy" id="69332"/>
    <lineage>
        <taxon>Eukaryota</taxon>
        <taxon>Viridiplantae</taxon>
        <taxon>Streptophyta</taxon>
        <taxon>Charophyceae</taxon>
        <taxon>Charales</taxon>
        <taxon>Characeae</taxon>
        <taxon>Chara</taxon>
    </lineage>
</organism>
<evidence type="ECO:0000256" key="1">
    <source>
        <dbReference type="PROSITE-ProRule" id="PRU00047"/>
    </source>
</evidence>
<evidence type="ECO:0000313" key="4">
    <source>
        <dbReference type="EMBL" id="GBG60298.1"/>
    </source>
</evidence>
<dbReference type="Gramene" id="GBG60298">
    <property type="protein sequence ID" value="GBG60298"/>
    <property type="gene ID" value="CBR_g4253"/>
</dbReference>
<dbReference type="STRING" id="69332.A0A388JRA0"/>
<dbReference type="Proteomes" id="UP000265515">
    <property type="component" value="Unassembled WGS sequence"/>
</dbReference>
<feature type="compositionally biased region" description="Basic residues" evidence="2">
    <location>
        <begin position="152"/>
        <end position="167"/>
    </location>
</feature>
<dbReference type="AlphaFoldDB" id="A0A388JRA0"/>
<accession>A0A388JRA0</accession>
<dbReference type="InterPro" id="IPR001878">
    <property type="entry name" value="Znf_CCHC"/>
</dbReference>
<reference evidence="4 5" key="1">
    <citation type="journal article" date="2018" name="Cell">
        <title>The Chara Genome: Secondary Complexity and Implications for Plant Terrestrialization.</title>
        <authorList>
            <person name="Nishiyama T."/>
            <person name="Sakayama H."/>
            <person name="Vries J.D."/>
            <person name="Buschmann H."/>
            <person name="Saint-Marcoux D."/>
            <person name="Ullrich K.K."/>
            <person name="Haas F.B."/>
            <person name="Vanderstraeten L."/>
            <person name="Becker D."/>
            <person name="Lang D."/>
            <person name="Vosolsobe S."/>
            <person name="Rombauts S."/>
            <person name="Wilhelmsson P.K.I."/>
            <person name="Janitza P."/>
            <person name="Kern R."/>
            <person name="Heyl A."/>
            <person name="Rumpler F."/>
            <person name="Villalobos L.I.A.C."/>
            <person name="Clay J.M."/>
            <person name="Skokan R."/>
            <person name="Toyoda A."/>
            <person name="Suzuki Y."/>
            <person name="Kagoshima H."/>
            <person name="Schijlen E."/>
            <person name="Tajeshwar N."/>
            <person name="Catarino B."/>
            <person name="Hetherington A.J."/>
            <person name="Saltykova A."/>
            <person name="Bonnot C."/>
            <person name="Breuninger H."/>
            <person name="Symeonidi A."/>
            <person name="Radhakrishnan G.V."/>
            <person name="Van Nieuwerburgh F."/>
            <person name="Deforce D."/>
            <person name="Chang C."/>
            <person name="Karol K.G."/>
            <person name="Hedrich R."/>
            <person name="Ulvskov P."/>
            <person name="Glockner G."/>
            <person name="Delwiche C.F."/>
            <person name="Petrasek J."/>
            <person name="Van de Peer Y."/>
            <person name="Friml J."/>
            <person name="Beilby M."/>
            <person name="Dolan L."/>
            <person name="Kohara Y."/>
            <person name="Sugano S."/>
            <person name="Fujiyama A."/>
            <person name="Delaux P.-M."/>
            <person name="Quint M."/>
            <person name="TheiBen G."/>
            <person name="Hagemann M."/>
            <person name="Harholt J."/>
            <person name="Dunand C."/>
            <person name="Zachgo S."/>
            <person name="Langdale J."/>
            <person name="Maumus F."/>
            <person name="Straeten D.V.D."/>
            <person name="Gould S.B."/>
            <person name="Rensing S.A."/>
        </authorList>
    </citation>
    <scope>NUCLEOTIDE SEQUENCE [LARGE SCALE GENOMIC DNA]</scope>
    <source>
        <strain evidence="4 5">S276</strain>
    </source>
</reference>
<proteinExistence type="predicted"/>
<dbReference type="EMBL" id="BFEA01000010">
    <property type="protein sequence ID" value="GBG60298.1"/>
    <property type="molecule type" value="Genomic_DNA"/>
</dbReference>
<keyword evidence="5" id="KW-1185">Reference proteome</keyword>
<feature type="domain" description="CCHC-type" evidence="3">
    <location>
        <begin position="32"/>
        <end position="45"/>
    </location>
</feature>
<comment type="caution">
    <text evidence="4">The sequence shown here is derived from an EMBL/GenBank/DDBJ whole genome shotgun (WGS) entry which is preliminary data.</text>
</comment>